<proteinExistence type="predicted"/>
<name>A0A9P8UU26_9PEZI</name>
<comment type="caution">
    <text evidence="2">The sequence shown here is derived from an EMBL/GenBank/DDBJ whole genome shotgun (WGS) entry which is preliminary data.</text>
</comment>
<reference evidence="2" key="1">
    <citation type="journal article" date="2021" name="Nat. Commun.">
        <title>Genetic determinants of endophytism in the Arabidopsis root mycobiome.</title>
        <authorList>
            <person name="Mesny F."/>
            <person name="Miyauchi S."/>
            <person name="Thiergart T."/>
            <person name="Pickel B."/>
            <person name="Atanasova L."/>
            <person name="Karlsson M."/>
            <person name="Huettel B."/>
            <person name="Barry K.W."/>
            <person name="Haridas S."/>
            <person name="Chen C."/>
            <person name="Bauer D."/>
            <person name="Andreopoulos W."/>
            <person name="Pangilinan J."/>
            <person name="LaButti K."/>
            <person name="Riley R."/>
            <person name="Lipzen A."/>
            <person name="Clum A."/>
            <person name="Drula E."/>
            <person name="Henrissat B."/>
            <person name="Kohler A."/>
            <person name="Grigoriev I.V."/>
            <person name="Martin F.M."/>
            <person name="Hacquard S."/>
        </authorList>
    </citation>
    <scope>NUCLEOTIDE SEQUENCE</scope>
    <source>
        <strain evidence="2">MPI-SDFR-AT-0073</strain>
    </source>
</reference>
<evidence type="ECO:0000256" key="1">
    <source>
        <dbReference type="SAM" id="MobiDB-lite"/>
    </source>
</evidence>
<organism evidence="2 3">
    <name type="scientific">Truncatella angustata</name>
    <dbReference type="NCBI Taxonomy" id="152316"/>
    <lineage>
        <taxon>Eukaryota</taxon>
        <taxon>Fungi</taxon>
        <taxon>Dikarya</taxon>
        <taxon>Ascomycota</taxon>
        <taxon>Pezizomycotina</taxon>
        <taxon>Sordariomycetes</taxon>
        <taxon>Xylariomycetidae</taxon>
        <taxon>Amphisphaeriales</taxon>
        <taxon>Sporocadaceae</taxon>
        <taxon>Truncatella</taxon>
    </lineage>
</organism>
<accession>A0A9P8UU26</accession>
<dbReference type="OrthoDB" id="5239281at2759"/>
<sequence>MPPKKQTKAGEDAPIGGTTLSEPETQLIVAIFESSSKGDWVNNVDWQKVTDTLGATNIKATKERFRAMVAKHGFFRTEISEGKDADAATPKKTAKAKTPGSRKKKSEPTDDDMGETPTKKVKTSVDANADADMASLNGDGLSMLDGGDI</sequence>
<dbReference type="GeneID" id="70128580"/>
<feature type="region of interest" description="Disordered" evidence="1">
    <location>
        <begin position="1"/>
        <end position="23"/>
    </location>
</feature>
<evidence type="ECO:0000313" key="2">
    <source>
        <dbReference type="EMBL" id="KAH6658209.1"/>
    </source>
</evidence>
<gene>
    <name evidence="2" type="ORF">BKA67DRAFT_533373</name>
</gene>
<dbReference type="AlphaFoldDB" id="A0A9P8UU26"/>
<dbReference type="EMBL" id="JAGPXC010000002">
    <property type="protein sequence ID" value="KAH6658209.1"/>
    <property type="molecule type" value="Genomic_DNA"/>
</dbReference>
<keyword evidence="3" id="KW-1185">Reference proteome</keyword>
<dbReference type="Proteomes" id="UP000758603">
    <property type="component" value="Unassembled WGS sequence"/>
</dbReference>
<dbReference type="RefSeq" id="XP_045962443.1">
    <property type="nucleotide sequence ID" value="XM_046099688.1"/>
</dbReference>
<feature type="compositionally biased region" description="Basic residues" evidence="1">
    <location>
        <begin position="92"/>
        <end position="105"/>
    </location>
</feature>
<evidence type="ECO:0000313" key="3">
    <source>
        <dbReference type="Proteomes" id="UP000758603"/>
    </source>
</evidence>
<protein>
    <submittedName>
        <fullName evidence="2">Uncharacterized protein</fullName>
    </submittedName>
</protein>
<feature type="region of interest" description="Disordered" evidence="1">
    <location>
        <begin position="77"/>
        <end position="149"/>
    </location>
</feature>